<dbReference type="PANTHER" id="PTHR33055:SF17">
    <property type="entry name" value="THIRD ORF IN TRANSPOSON ISC1491"/>
    <property type="match status" value="1"/>
</dbReference>
<dbReference type="GO" id="GO:0003677">
    <property type="term" value="F:DNA binding"/>
    <property type="evidence" value="ECO:0007669"/>
    <property type="project" value="InterPro"/>
</dbReference>
<comment type="caution">
    <text evidence="2">The sequence shown here is derived from an EMBL/GenBank/DDBJ whole genome shotgun (WGS) entry which is preliminary data.</text>
</comment>
<evidence type="ECO:0000313" key="2">
    <source>
        <dbReference type="EMBL" id="RST60014.1"/>
    </source>
</evidence>
<dbReference type="OrthoDB" id="9790935at2"/>
<dbReference type="EMBL" id="QYTW02000007">
    <property type="protein sequence ID" value="RST60014.1"/>
    <property type="molecule type" value="Genomic_DNA"/>
</dbReference>
<protein>
    <recommendedName>
        <fullName evidence="1">Transposase IS110-like N-terminal domain-containing protein</fullName>
    </recommendedName>
</protein>
<dbReference type="GO" id="GO:0004803">
    <property type="term" value="F:transposase activity"/>
    <property type="evidence" value="ECO:0007669"/>
    <property type="project" value="InterPro"/>
</dbReference>
<proteinExistence type="predicted"/>
<dbReference type="InterPro" id="IPR002525">
    <property type="entry name" value="Transp_IS110-like_N"/>
</dbReference>
<dbReference type="InterPro" id="IPR047650">
    <property type="entry name" value="Transpos_IS110"/>
</dbReference>
<evidence type="ECO:0000259" key="1">
    <source>
        <dbReference type="Pfam" id="PF01548"/>
    </source>
</evidence>
<sequence length="146" mass="16872">MLGKKESLQEKFQVKNTLVGLGSLLDFIKEIEDISGERPPLLMESTGHYHTPVVHYFEDKGFVVIIINLLISYKVKSSSLRKVKTDIVDANHLCELYCKEDLKPYKKRGIQLMNLRHLTRQHDNITGTFVQIKLQFQAVNEEIVMN</sequence>
<dbReference type="GO" id="GO:0006313">
    <property type="term" value="P:DNA transposition"/>
    <property type="evidence" value="ECO:0007669"/>
    <property type="project" value="InterPro"/>
</dbReference>
<dbReference type="PANTHER" id="PTHR33055">
    <property type="entry name" value="TRANSPOSASE FOR INSERTION SEQUENCE ELEMENT IS1111A"/>
    <property type="match status" value="1"/>
</dbReference>
<gene>
    <name evidence="2" type="ORF">D5F11_009865</name>
</gene>
<evidence type="ECO:0000313" key="3">
    <source>
        <dbReference type="Proteomes" id="UP000287296"/>
    </source>
</evidence>
<dbReference type="AlphaFoldDB" id="A0A429X9A7"/>
<name>A0A429X9A7_SIMTE</name>
<organism evidence="2 3">
    <name type="scientific">Siminovitchia terrae</name>
    <name type="common">Bacillus terrae</name>
    <dbReference type="NCBI Taxonomy" id="1914933"/>
    <lineage>
        <taxon>Bacteria</taxon>
        <taxon>Bacillati</taxon>
        <taxon>Bacillota</taxon>
        <taxon>Bacilli</taxon>
        <taxon>Bacillales</taxon>
        <taxon>Bacillaceae</taxon>
        <taxon>Siminovitchia</taxon>
    </lineage>
</organism>
<dbReference type="Pfam" id="PF01548">
    <property type="entry name" value="DEDD_Tnp_IS110"/>
    <property type="match status" value="1"/>
</dbReference>
<feature type="domain" description="Transposase IS110-like N-terminal" evidence="1">
    <location>
        <begin position="10"/>
        <end position="139"/>
    </location>
</feature>
<dbReference type="Proteomes" id="UP000287296">
    <property type="component" value="Unassembled WGS sequence"/>
</dbReference>
<reference evidence="2 3" key="1">
    <citation type="submission" date="2018-12" db="EMBL/GenBank/DDBJ databases">
        <authorList>
            <person name="Sun L."/>
            <person name="Chen Z."/>
        </authorList>
    </citation>
    <scope>NUCLEOTIDE SEQUENCE [LARGE SCALE GENOMIC DNA]</scope>
    <source>
        <strain evidence="2 3">LMG 29736</strain>
    </source>
</reference>
<accession>A0A429X9A7</accession>